<comment type="caution">
    <text evidence="2">The sequence shown here is derived from an EMBL/GenBank/DDBJ whole genome shotgun (WGS) entry which is preliminary data.</text>
</comment>
<dbReference type="InterPro" id="IPR000467">
    <property type="entry name" value="G_patch_dom"/>
</dbReference>
<sequence length="222" mass="24092">MVGARYMGSSDAVSFGSSLLQKLGWRPGSGLGKLEDGCTDPIQNNRRGVGAKGVSPKDGLTQYTAYSDLLATLNGSYRAGKIEVAKRCMNMEQISRDSRTRIHYKFTKSKDLSRLDEESLSILVGTPQIKHKDDAILPSSEPCDNTNIVKSHLNSVEYFASKRKATSSTFTPCGPTSAPQLCSLTNPSVLDSTTVFIYPHPEPEIKVLSASCHKESSTEKGI</sequence>
<dbReference type="PROSITE" id="PS50174">
    <property type="entry name" value="G_PATCH"/>
    <property type="match status" value="1"/>
</dbReference>
<dbReference type="Proteomes" id="UP000784294">
    <property type="component" value="Unassembled WGS sequence"/>
</dbReference>
<keyword evidence="3" id="KW-1185">Reference proteome</keyword>
<gene>
    <name evidence="2" type="ORF">PXEA_LOCUS25391</name>
</gene>
<dbReference type="InterPro" id="IPR050656">
    <property type="entry name" value="PINX1"/>
</dbReference>
<proteinExistence type="predicted"/>
<dbReference type="PANTHER" id="PTHR23149">
    <property type="entry name" value="G PATCH DOMAIN CONTAINING PROTEIN"/>
    <property type="match status" value="1"/>
</dbReference>
<name>A0A3S5B2T7_9PLAT</name>
<organism evidence="2 3">
    <name type="scientific">Protopolystoma xenopodis</name>
    <dbReference type="NCBI Taxonomy" id="117903"/>
    <lineage>
        <taxon>Eukaryota</taxon>
        <taxon>Metazoa</taxon>
        <taxon>Spiralia</taxon>
        <taxon>Lophotrochozoa</taxon>
        <taxon>Platyhelminthes</taxon>
        <taxon>Monogenea</taxon>
        <taxon>Polyopisthocotylea</taxon>
        <taxon>Polystomatidea</taxon>
        <taxon>Polystomatidae</taxon>
        <taxon>Protopolystoma</taxon>
    </lineage>
</organism>
<evidence type="ECO:0000313" key="3">
    <source>
        <dbReference type="Proteomes" id="UP000784294"/>
    </source>
</evidence>
<dbReference type="GO" id="GO:0005730">
    <property type="term" value="C:nucleolus"/>
    <property type="evidence" value="ECO:0007669"/>
    <property type="project" value="TreeGrafter"/>
</dbReference>
<dbReference type="Pfam" id="PF01585">
    <property type="entry name" value="G-patch"/>
    <property type="match status" value="1"/>
</dbReference>
<dbReference type="AlphaFoldDB" id="A0A3S5B2T7"/>
<evidence type="ECO:0000259" key="1">
    <source>
        <dbReference type="PROSITE" id="PS50174"/>
    </source>
</evidence>
<dbReference type="GO" id="GO:0003676">
    <property type="term" value="F:nucleic acid binding"/>
    <property type="evidence" value="ECO:0007669"/>
    <property type="project" value="InterPro"/>
</dbReference>
<dbReference type="PANTHER" id="PTHR23149:SF27">
    <property type="entry name" value="PIN2_TERF1-INTERACTING TELOMERASE INHIBITOR 1"/>
    <property type="match status" value="1"/>
</dbReference>
<dbReference type="SMART" id="SM00443">
    <property type="entry name" value="G_patch"/>
    <property type="match status" value="1"/>
</dbReference>
<accession>A0A3S5B2T7</accession>
<dbReference type="OrthoDB" id="29523at2759"/>
<dbReference type="GO" id="GO:0010521">
    <property type="term" value="F:telomerase inhibitor activity"/>
    <property type="evidence" value="ECO:0007669"/>
    <property type="project" value="TreeGrafter"/>
</dbReference>
<evidence type="ECO:0000313" key="2">
    <source>
        <dbReference type="EMBL" id="VEL31951.1"/>
    </source>
</evidence>
<reference evidence="2" key="1">
    <citation type="submission" date="2018-11" db="EMBL/GenBank/DDBJ databases">
        <authorList>
            <consortium name="Pathogen Informatics"/>
        </authorList>
    </citation>
    <scope>NUCLEOTIDE SEQUENCE</scope>
</reference>
<protein>
    <recommendedName>
        <fullName evidence="1">G-patch domain-containing protein</fullName>
    </recommendedName>
</protein>
<feature type="domain" description="G-patch" evidence="1">
    <location>
        <begin position="12"/>
        <end position="65"/>
    </location>
</feature>
<dbReference type="EMBL" id="CAAALY010128382">
    <property type="protein sequence ID" value="VEL31951.1"/>
    <property type="molecule type" value="Genomic_DNA"/>
</dbReference>